<keyword evidence="7" id="KW-1185">Reference proteome</keyword>
<feature type="domain" description="HotDog ACOT-type" evidence="5">
    <location>
        <begin position="13"/>
        <end position="126"/>
    </location>
</feature>
<dbReference type="KEGG" id="ahm:TL08_10685"/>
<evidence type="ECO:0000313" key="7">
    <source>
        <dbReference type="Proteomes" id="UP000095210"/>
    </source>
</evidence>
<evidence type="ECO:0000313" key="6">
    <source>
        <dbReference type="EMBL" id="AOS62951.1"/>
    </source>
</evidence>
<gene>
    <name evidence="6" type="ORF">TL08_10685</name>
</gene>
<organism evidence="6 7">
    <name type="scientific">Actinoalloteichus hymeniacidonis</name>
    <dbReference type="NCBI Taxonomy" id="340345"/>
    <lineage>
        <taxon>Bacteria</taxon>
        <taxon>Bacillati</taxon>
        <taxon>Actinomycetota</taxon>
        <taxon>Actinomycetes</taxon>
        <taxon>Pseudonocardiales</taxon>
        <taxon>Pseudonocardiaceae</taxon>
        <taxon>Actinoalloteichus</taxon>
    </lineage>
</organism>
<dbReference type="InterPro" id="IPR006683">
    <property type="entry name" value="Thioestr_dom"/>
</dbReference>
<evidence type="ECO:0000256" key="1">
    <source>
        <dbReference type="ARBA" id="ARBA00010458"/>
    </source>
</evidence>
<evidence type="ECO:0000259" key="5">
    <source>
        <dbReference type="PROSITE" id="PS51770"/>
    </source>
</evidence>
<feature type="region of interest" description="Disordered" evidence="4">
    <location>
        <begin position="162"/>
        <end position="183"/>
    </location>
</feature>
<evidence type="ECO:0000256" key="4">
    <source>
        <dbReference type="SAM" id="MobiDB-lite"/>
    </source>
</evidence>
<proteinExistence type="inferred from homology"/>
<dbReference type="PROSITE" id="PS51770">
    <property type="entry name" value="HOTDOG_ACOT"/>
    <property type="match status" value="1"/>
</dbReference>
<dbReference type="PANTHER" id="PTHR11049">
    <property type="entry name" value="ACYL COENZYME A THIOESTER HYDROLASE"/>
    <property type="match status" value="1"/>
</dbReference>
<dbReference type="FunFam" id="3.10.129.10:FF:000024">
    <property type="entry name" value="Acyl-CoA hydrolase"/>
    <property type="match status" value="1"/>
</dbReference>
<dbReference type="Proteomes" id="UP000095210">
    <property type="component" value="Chromosome"/>
</dbReference>
<evidence type="ECO:0000256" key="3">
    <source>
        <dbReference type="PROSITE-ProRule" id="PRU01106"/>
    </source>
</evidence>
<reference evidence="7" key="1">
    <citation type="submission" date="2016-03" db="EMBL/GenBank/DDBJ databases">
        <title>Complete genome sequence of the type strain Actinoalloteichus hymeniacidonis DSM 45092.</title>
        <authorList>
            <person name="Schaffert L."/>
            <person name="Albersmeier A."/>
            <person name="Winkler A."/>
            <person name="Kalinowski J."/>
            <person name="Zotchev S."/>
            <person name="Ruckert C."/>
        </authorList>
    </citation>
    <scope>NUCLEOTIDE SEQUENCE [LARGE SCALE GENOMIC DNA]</scope>
    <source>
        <strain evidence="7">HPA177(T) (DSM 45092(T))</strain>
    </source>
</reference>
<dbReference type="GO" id="GO:0052816">
    <property type="term" value="F:long-chain fatty acyl-CoA hydrolase activity"/>
    <property type="evidence" value="ECO:0007669"/>
    <property type="project" value="TreeGrafter"/>
</dbReference>
<dbReference type="GO" id="GO:0005829">
    <property type="term" value="C:cytosol"/>
    <property type="evidence" value="ECO:0007669"/>
    <property type="project" value="TreeGrafter"/>
</dbReference>
<dbReference type="RefSeq" id="WP_069848521.1">
    <property type="nucleotide sequence ID" value="NZ_CP014859.1"/>
</dbReference>
<dbReference type="InterPro" id="IPR029069">
    <property type="entry name" value="HotDog_dom_sf"/>
</dbReference>
<feature type="compositionally biased region" description="Basic and acidic residues" evidence="4">
    <location>
        <begin position="165"/>
        <end position="177"/>
    </location>
</feature>
<evidence type="ECO:0000256" key="2">
    <source>
        <dbReference type="ARBA" id="ARBA00022801"/>
    </source>
</evidence>
<comment type="similarity">
    <text evidence="1">Belongs to the acyl coenzyme A hydrolase family.</text>
</comment>
<dbReference type="PANTHER" id="PTHR11049:SF16">
    <property type="entry name" value="PROTEIN VDLD"/>
    <property type="match status" value="1"/>
</dbReference>
<dbReference type="AlphaFoldDB" id="A0AAC9HPE9"/>
<dbReference type="InterPro" id="IPR040170">
    <property type="entry name" value="Cytosol_ACT"/>
</dbReference>
<dbReference type="SUPFAM" id="SSF54637">
    <property type="entry name" value="Thioesterase/thiol ester dehydrase-isomerase"/>
    <property type="match status" value="1"/>
</dbReference>
<name>A0AAC9HPE9_9PSEU</name>
<dbReference type="GO" id="GO:0006637">
    <property type="term" value="P:acyl-CoA metabolic process"/>
    <property type="evidence" value="ECO:0007669"/>
    <property type="project" value="TreeGrafter"/>
</dbReference>
<dbReference type="Gene3D" id="3.10.129.10">
    <property type="entry name" value="Hotdog Thioesterase"/>
    <property type="match status" value="1"/>
</dbReference>
<dbReference type="CDD" id="cd03442">
    <property type="entry name" value="BFIT_BACH"/>
    <property type="match status" value="1"/>
</dbReference>
<dbReference type="EMBL" id="CP014859">
    <property type="protein sequence ID" value="AOS62951.1"/>
    <property type="molecule type" value="Genomic_DNA"/>
</dbReference>
<keyword evidence="2 3" id="KW-0378">Hydrolase</keyword>
<protein>
    <submittedName>
        <fullName evidence="6">Acyl-CoA hydrolase</fullName>
    </submittedName>
</protein>
<dbReference type="Pfam" id="PF03061">
    <property type="entry name" value="4HBT"/>
    <property type="match status" value="1"/>
</dbReference>
<accession>A0AAC9HPE9</accession>
<dbReference type="InterPro" id="IPR033120">
    <property type="entry name" value="HOTDOG_ACOT"/>
</dbReference>
<sequence>MHPVSELPGKPTSAAATTLSQIMTASETNLYGTVHGGVIMKFVDDVAAACAGRHSGGTALTVFMDEMLFLVPVRVGDLVHASAQVNWTGRTSMEVGVRVVAERWNESVPSTHVATAYLVFVAVDSDGKPRPVPEVLPESAIDRRRQAEAEIRREHRLARRAAIRRSREVEAEPERATDAASRG</sequence>